<evidence type="ECO:0000259" key="2">
    <source>
        <dbReference type="Pfam" id="PF13439"/>
    </source>
</evidence>
<dbReference type="CDD" id="cd03801">
    <property type="entry name" value="GT4_PimA-like"/>
    <property type="match status" value="1"/>
</dbReference>
<dbReference type="PANTHER" id="PTHR45947:SF3">
    <property type="entry name" value="SULFOQUINOVOSYL TRANSFERASE SQD2"/>
    <property type="match status" value="1"/>
</dbReference>
<protein>
    <recommendedName>
        <fullName evidence="5">Glycosyltransferase subfamily 4-like N-terminal domain-containing protein</fullName>
    </recommendedName>
</protein>
<evidence type="ECO:0000313" key="3">
    <source>
        <dbReference type="EMBL" id="OGD25304.1"/>
    </source>
</evidence>
<comment type="caution">
    <text evidence="3">The sequence shown here is derived from an EMBL/GenBank/DDBJ whole genome shotgun (WGS) entry which is preliminary data.</text>
</comment>
<dbReference type="Pfam" id="PF13439">
    <property type="entry name" value="Glyco_transf_4"/>
    <property type="match status" value="1"/>
</dbReference>
<dbReference type="AlphaFoldDB" id="A0A1F5B416"/>
<feature type="domain" description="Glycosyl transferase family 1" evidence="1">
    <location>
        <begin position="186"/>
        <end position="343"/>
    </location>
</feature>
<dbReference type="PANTHER" id="PTHR45947">
    <property type="entry name" value="SULFOQUINOVOSYL TRANSFERASE SQD2"/>
    <property type="match status" value="1"/>
</dbReference>
<organism evidence="3 4">
    <name type="scientific">Candidatus Azambacteria bacterium RIFCSPHIGHO2_01_FULL_40_24</name>
    <dbReference type="NCBI Taxonomy" id="1797301"/>
    <lineage>
        <taxon>Bacteria</taxon>
        <taxon>Candidatus Azamiibacteriota</taxon>
    </lineage>
</organism>
<evidence type="ECO:0008006" key="5">
    <source>
        <dbReference type="Google" id="ProtNLM"/>
    </source>
</evidence>
<dbReference type="InterPro" id="IPR028098">
    <property type="entry name" value="Glyco_trans_4-like_N"/>
</dbReference>
<proteinExistence type="predicted"/>
<dbReference type="InterPro" id="IPR001296">
    <property type="entry name" value="Glyco_trans_1"/>
</dbReference>
<feature type="domain" description="Glycosyltransferase subfamily 4-like N-terminal" evidence="2">
    <location>
        <begin position="14"/>
        <end position="170"/>
    </location>
</feature>
<accession>A0A1F5B416</accession>
<dbReference type="InterPro" id="IPR050194">
    <property type="entry name" value="Glycosyltransferase_grp1"/>
</dbReference>
<evidence type="ECO:0000259" key="1">
    <source>
        <dbReference type="Pfam" id="PF00534"/>
    </source>
</evidence>
<sequence>MRIARIIEYFPPHIGGMERHGLILSQEQTKLGYDAEIFIGVGDRSLFKKTFQAPFQFLPLYSKMRRFWFNFWAMRQVIKRHKKNPYDIIHLHGDFMEAYFGGKLSKKLNIPVVITIHAGLNKRLLKPKNAKYFKNISKIICVSNEIYKDLKIIGVSEIKFEVISSGIDLSEFKSIDKNKIITLQHQYSKPVIISVGVLRINKGFRYLIESFKEVKEKFNTATLIIIGDGPDKNELETQAKNIGNIYFLSRQSHDKVIEHLKAADVFVLASISTVGDREGTPTVIMEAMAAGLPVIATNVGGVADLIENRKNGFIVDQGQAEKLAMAIIELINNPDLIQKMIAQNLEDIKTKDWPTIARRIDDVYKSIL</sequence>
<dbReference type="GO" id="GO:0016758">
    <property type="term" value="F:hexosyltransferase activity"/>
    <property type="evidence" value="ECO:0007669"/>
    <property type="project" value="TreeGrafter"/>
</dbReference>
<reference evidence="3 4" key="1">
    <citation type="journal article" date="2016" name="Nat. Commun.">
        <title>Thousands of microbial genomes shed light on interconnected biogeochemical processes in an aquifer system.</title>
        <authorList>
            <person name="Anantharaman K."/>
            <person name="Brown C.T."/>
            <person name="Hug L.A."/>
            <person name="Sharon I."/>
            <person name="Castelle C.J."/>
            <person name="Probst A.J."/>
            <person name="Thomas B.C."/>
            <person name="Singh A."/>
            <person name="Wilkins M.J."/>
            <person name="Karaoz U."/>
            <person name="Brodie E.L."/>
            <person name="Williams K.H."/>
            <person name="Hubbard S.S."/>
            <person name="Banfield J.F."/>
        </authorList>
    </citation>
    <scope>NUCLEOTIDE SEQUENCE [LARGE SCALE GENOMIC DNA]</scope>
</reference>
<dbReference type="SUPFAM" id="SSF53756">
    <property type="entry name" value="UDP-Glycosyltransferase/glycogen phosphorylase"/>
    <property type="match status" value="1"/>
</dbReference>
<name>A0A1F5B416_9BACT</name>
<dbReference type="Pfam" id="PF00534">
    <property type="entry name" value="Glycos_transf_1"/>
    <property type="match status" value="1"/>
</dbReference>
<evidence type="ECO:0000313" key="4">
    <source>
        <dbReference type="Proteomes" id="UP000176431"/>
    </source>
</evidence>
<dbReference type="EMBL" id="MEYK01000015">
    <property type="protein sequence ID" value="OGD25304.1"/>
    <property type="molecule type" value="Genomic_DNA"/>
</dbReference>
<gene>
    <name evidence="3" type="ORF">A2819_00270</name>
</gene>
<dbReference type="Proteomes" id="UP000176431">
    <property type="component" value="Unassembled WGS sequence"/>
</dbReference>
<dbReference type="Gene3D" id="3.40.50.2000">
    <property type="entry name" value="Glycogen Phosphorylase B"/>
    <property type="match status" value="2"/>
</dbReference>